<feature type="domain" description="BIG2" evidence="1">
    <location>
        <begin position="243"/>
        <end position="328"/>
    </location>
</feature>
<dbReference type="InterPro" id="IPR008964">
    <property type="entry name" value="Invasin/intimin_cell_adhesion"/>
</dbReference>
<evidence type="ECO:0000313" key="2">
    <source>
        <dbReference type="EMBL" id="KTD53680.1"/>
    </source>
</evidence>
<feature type="domain" description="BIG2" evidence="1">
    <location>
        <begin position="513"/>
        <end position="598"/>
    </location>
</feature>
<feature type="domain" description="BIG2" evidence="1">
    <location>
        <begin position="155"/>
        <end position="238"/>
    </location>
</feature>
<dbReference type="Gene3D" id="2.60.40.1080">
    <property type="match status" value="6"/>
</dbReference>
<dbReference type="Proteomes" id="UP000054703">
    <property type="component" value="Unassembled WGS sequence"/>
</dbReference>
<dbReference type="InterPro" id="IPR003343">
    <property type="entry name" value="Big_2"/>
</dbReference>
<dbReference type="FunFam" id="2.60.40.1080:FF:000001">
    <property type="entry name" value="Bacterial Ig-like domain, group 2"/>
    <property type="match status" value="5"/>
</dbReference>
<gene>
    <name evidence="2" type="ORF">Lsan_4090</name>
</gene>
<dbReference type="Pfam" id="PF02368">
    <property type="entry name" value="Big_2"/>
    <property type="match status" value="6"/>
</dbReference>
<name>A0A0W0YA31_9GAMM</name>
<protein>
    <submittedName>
        <fullName evidence="2">Protein with a bacterial immunoglobulin-like domain protein</fullName>
    </submittedName>
</protein>
<dbReference type="EMBL" id="LNYU01000091">
    <property type="protein sequence ID" value="KTD53680.1"/>
    <property type="molecule type" value="Genomic_DNA"/>
</dbReference>
<dbReference type="STRING" id="45074.Lsan_4090"/>
<reference evidence="2 3" key="1">
    <citation type="submission" date="2015-11" db="EMBL/GenBank/DDBJ databases">
        <title>Genomic analysis of 38 Legionella species identifies large and diverse effector repertoires.</title>
        <authorList>
            <person name="Burstein D."/>
            <person name="Amaro F."/>
            <person name="Zusman T."/>
            <person name="Lifshitz Z."/>
            <person name="Cohen O."/>
            <person name="Gilbert J.A."/>
            <person name="Pupko T."/>
            <person name="Shuman H.A."/>
            <person name="Segal G."/>
        </authorList>
    </citation>
    <scope>NUCLEOTIDE SEQUENCE [LARGE SCALE GENOMIC DNA]</scope>
    <source>
        <strain evidence="2 3">SC-63-C7</strain>
    </source>
</reference>
<feature type="domain" description="BIG2" evidence="1">
    <location>
        <begin position="333"/>
        <end position="418"/>
    </location>
</feature>
<dbReference type="OrthoDB" id="9799367at2"/>
<organism evidence="2 3">
    <name type="scientific">Legionella santicrucis</name>
    <dbReference type="NCBI Taxonomy" id="45074"/>
    <lineage>
        <taxon>Bacteria</taxon>
        <taxon>Pseudomonadati</taxon>
        <taxon>Pseudomonadota</taxon>
        <taxon>Gammaproteobacteria</taxon>
        <taxon>Legionellales</taxon>
        <taxon>Legionellaceae</taxon>
        <taxon>Legionella</taxon>
    </lineage>
</organism>
<evidence type="ECO:0000259" key="1">
    <source>
        <dbReference type="SMART" id="SM00635"/>
    </source>
</evidence>
<dbReference type="SUPFAM" id="SSF49373">
    <property type="entry name" value="Invasin/intimin cell-adhesion fragments"/>
    <property type="match status" value="3"/>
</dbReference>
<sequence length="848" mass="87371">MTCRFASLMTRIGLGFLGLCIPILGAALSKPTFSIVATTPTQVIVPSTGAVKVHYQVTNNTKLTRTLTMVPIKGISQNTSGLENCKSPFTLAPNQSCLLSLQLNGNELPASYLGGPMVCKTNGPKDPSPSPFLCSRPSAESILSIKVAPLLAIKVYHGRPLLNSSVAHGLSRKFYAIGFFANEIHRNLTQNVVWHSSDSSIATVSNSLGSYGFVTGVNVGDTTISASLNGLSGSAPIHVTDAVVTQIQITPSEPSIAKGTNQQFTATGILSNETTLDLTTQVSWTSTNSAVAAISNASGSQGLATGNAVGTTSIAASYGLQTTSTSLKVTAATLSLIQVTPVNPSIHKGTAQQFMATGVYSDNSTEDLTSFVTWNSSDPLVASIENAPDTPGLALGVGTGESRITATYGSVSGNASLTVTPAQLTSIVISPYNLSIPNGYSQQYTAKGIYTDNTTQDLTTEVAWASSDTNVATISNAPDSPGAAVGKSVGSTRITASLSGVTGVAPLNIIEAVLDSIVVTPANTSLPLGTNQQYKAIGIFSDASEENLTTDVTWTSSDTSVVTISNATDTQGLVQSVSLGNATLKASLNGLSGTTGITVSAAILTGITVTPADSSIPRGINSTQQMTATGAYTDSTTKDITTEVYWQSDNGNIATVSNAVGTEGLVTAQEVAATTNIIATQNLISGSTSLTVFAPQIGQSYGGGIIACSWGGLLSLIAAPTDISSGIMWGGTGTAIGLGAQSTIDGASNTQAIVNTLGLSNSYAAGLCATYNGGGYTDWFLPSSEQLHCLWSYYANIGGFYPGGDYWSSTESSENSTYNAITENFLYGVQSNVDKSAPLRVRCVRQFM</sequence>
<dbReference type="RefSeq" id="WP_058515958.1">
    <property type="nucleotide sequence ID" value="NZ_CAAAIH010000012.1"/>
</dbReference>
<evidence type="ECO:0000313" key="3">
    <source>
        <dbReference type="Proteomes" id="UP000054703"/>
    </source>
</evidence>
<feature type="domain" description="BIG2" evidence="1">
    <location>
        <begin position="603"/>
        <end position="691"/>
    </location>
</feature>
<dbReference type="SMART" id="SM00635">
    <property type="entry name" value="BID_2"/>
    <property type="match status" value="6"/>
</dbReference>
<dbReference type="PATRIC" id="fig|45074.5.peg.4392"/>
<accession>A0A0W0YA31</accession>
<feature type="domain" description="BIG2" evidence="1">
    <location>
        <begin position="423"/>
        <end position="508"/>
    </location>
</feature>
<keyword evidence="3" id="KW-1185">Reference proteome</keyword>
<proteinExistence type="predicted"/>
<comment type="caution">
    <text evidence="2">The sequence shown here is derived from an EMBL/GenBank/DDBJ whole genome shotgun (WGS) entry which is preliminary data.</text>
</comment>
<dbReference type="AlphaFoldDB" id="A0A0W0YA31"/>